<dbReference type="PANTHER" id="PTHR12213:SF0">
    <property type="entry name" value="CORRINOID ADENOSYLTRANSFERASE MMAB"/>
    <property type="match status" value="1"/>
</dbReference>
<evidence type="ECO:0000313" key="6">
    <source>
        <dbReference type="EMBL" id="MFC4292915.1"/>
    </source>
</evidence>
<dbReference type="SUPFAM" id="SSF89028">
    <property type="entry name" value="Cobalamin adenosyltransferase-like"/>
    <property type="match status" value="1"/>
</dbReference>
<keyword evidence="7" id="KW-1185">Reference proteome</keyword>
<dbReference type="EC" id="2.5.1.17" evidence="4"/>
<evidence type="ECO:0000256" key="2">
    <source>
        <dbReference type="ARBA" id="ARBA00022741"/>
    </source>
</evidence>
<comment type="pathway">
    <text evidence="4">Cofactor biosynthesis; adenosylcobalamin biosynthesis; adenosylcobalamin from cob(II)yrinate a,c-diamide: step 2/7.</text>
</comment>
<comment type="catalytic activity">
    <reaction evidence="4">
        <text>2 cob(II)alamin + reduced [electron-transfer flavoprotein] + 2 ATP = 2 adenosylcob(III)alamin + 2 triphosphate + oxidized [electron-transfer flavoprotein] + 3 H(+)</text>
        <dbReference type="Rhea" id="RHEA:28671"/>
        <dbReference type="Rhea" id="RHEA-COMP:10685"/>
        <dbReference type="Rhea" id="RHEA-COMP:10686"/>
        <dbReference type="ChEBI" id="CHEBI:15378"/>
        <dbReference type="ChEBI" id="CHEBI:16304"/>
        <dbReference type="ChEBI" id="CHEBI:18036"/>
        <dbReference type="ChEBI" id="CHEBI:18408"/>
        <dbReference type="ChEBI" id="CHEBI:30616"/>
        <dbReference type="ChEBI" id="CHEBI:57692"/>
        <dbReference type="ChEBI" id="CHEBI:58307"/>
        <dbReference type="EC" id="2.5.1.17"/>
    </reaction>
</comment>
<dbReference type="InterPro" id="IPR029499">
    <property type="entry name" value="PduO-typ"/>
</dbReference>
<evidence type="ECO:0000256" key="4">
    <source>
        <dbReference type="RuleBase" id="RU366026"/>
    </source>
</evidence>
<keyword evidence="1 4" id="KW-0808">Transferase</keyword>
<dbReference type="Proteomes" id="UP001595887">
    <property type="component" value="Unassembled WGS sequence"/>
</dbReference>
<protein>
    <recommendedName>
        <fullName evidence="4">Corrinoid adenosyltransferase</fullName>
        <ecNumber evidence="4">2.5.1.17</ecNumber>
    </recommendedName>
    <alternativeName>
        <fullName evidence="4">Cob(II)alamin adenosyltransferase</fullName>
    </alternativeName>
    <alternativeName>
        <fullName evidence="4">Cob(II)yrinic acid a,c-diamide adenosyltransferase</fullName>
    </alternativeName>
    <alternativeName>
        <fullName evidence="4">Cobinamide/cobalamin adenosyltransferase</fullName>
    </alternativeName>
</protein>
<evidence type="ECO:0000259" key="5">
    <source>
        <dbReference type="Pfam" id="PF01923"/>
    </source>
</evidence>
<evidence type="ECO:0000256" key="1">
    <source>
        <dbReference type="ARBA" id="ARBA00022679"/>
    </source>
</evidence>
<reference evidence="7" key="1">
    <citation type="journal article" date="2019" name="Int. J. Syst. Evol. Microbiol.">
        <title>The Global Catalogue of Microorganisms (GCM) 10K type strain sequencing project: providing services to taxonomists for standard genome sequencing and annotation.</title>
        <authorList>
            <consortium name="The Broad Institute Genomics Platform"/>
            <consortium name="The Broad Institute Genome Sequencing Center for Infectious Disease"/>
            <person name="Wu L."/>
            <person name="Ma J."/>
        </authorList>
    </citation>
    <scope>NUCLEOTIDE SEQUENCE [LARGE SCALE GENOMIC DNA]</scope>
    <source>
        <strain evidence="7">CECT 8531</strain>
    </source>
</reference>
<dbReference type="RefSeq" id="WP_381423994.1">
    <property type="nucleotide sequence ID" value="NZ_JBHSDH010000013.1"/>
</dbReference>
<comment type="catalytic activity">
    <reaction evidence="4">
        <text>2 cob(II)yrinate a,c diamide + reduced [electron-transfer flavoprotein] + 2 ATP = 2 adenosylcob(III)yrinate a,c-diamide + 2 triphosphate + oxidized [electron-transfer flavoprotein] + 3 H(+)</text>
        <dbReference type="Rhea" id="RHEA:11528"/>
        <dbReference type="Rhea" id="RHEA-COMP:10685"/>
        <dbReference type="Rhea" id="RHEA-COMP:10686"/>
        <dbReference type="ChEBI" id="CHEBI:15378"/>
        <dbReference type="ChEBI" id="CHEBI:18036"/>
        <dbReference type="ChEBI" id="CHEBI:30616"/>
        <dbReference type="ChEBI" id="CHEBI:57692"/>
        <dbReference type="ChEBI" id="CHEBI:58307"/>
        <dbReference type="ChEBI" id="CHEBI:58503"/>
        <dbReference type="ChEBI" id="CHEBI:58537"/>
        <dbReference type="EC" id="2.5.1.17"/>
    </reaction>
</comment>
<comment type="similarity">
    <text evidence="4">Belongs to the Cob(I)alamin adenosyltransferase family.</text>
</comment>
<dbReference type="PANTHER" id="PTHR12213">
    <property type="entry name" value="CORRINOID ADENOSYLTRANSFERASE"/>
    <property type="match status" value="1"/>
</dbReference>
<proteinExistence type="inferred from homology"/>
<dbReference type="NCBIfam" id="TIGR00636">
    <property type="entry name" value="PduO_Nterm"/>
    <property type="match status" value="1"/>
</dbReference>
<dbReference type="InterPro" id="IPR036451">
    <property type="entry name" value="CblAdoTrfase-like_sf"/>
</dbReference>
<keyword evidence="2 4" id="KW-0547">Nucleotide-binding</keyword>
<dbReference type="Gene3D" id="1.20.1200.10">
    <property type="entry name" value="Cobalamin adenosyltransferase-like"/>
    <property type="match status" value="1"/>
</dbReference>
<name>A0ABV8RK87_9SPHN</name>
<comment type="caution">
    <text evidence="6">The sequence shown here is derived from an EMBL/GenBank/DDBJ whole genome shotgun (WGS) entry which is preliminary data.</text>
</comment>
<keyword evidence="3 4" id="KW-0067">ATP-binding</keyword>
<sequence>MVKLNKIYTRTGDDGTTGLVDGSRLSKSDARLHAIGEVDEANSALGIAIAELDEDGVDDDQIESLQRIQNDLFDLGADIATPACDDDVFTPSQMQLRIVQEQVEWLEAAIDAANEQLEPLTSFILPGGSESAAHMHLARAVTRRAERALVAAAQDVRINPLAIQYLNRLSDYLFVLCRLINSTRDGDILWVPGQSR</sequence>
<dbReference type="InterPro" id="IPR016030">
    <property type="entry name" value="CblAdoTrfase-like"/>
</dbReference>
<feature type="domain" description="Cobalamin adenosyltransferase-like" evidence="5">
    <location>
        <begin position="7"/>
        <end position="179"/>
    </location>
</feature>
<evidence type="ECO:0000313" key="7">
    <source>
        <dbReference type="Proteomes" id="UP001595887"/>
    </source>
</evidence>
<organism evidence="6 7">
    <name type="scientific">Sphingorhabdus arenilitoris</name>
    <dbReference type="NCBI Taxonomy" id="1490041"/>
    <lineage>
        <taxon>Bacteria</taxon>
        <taxon>Pseudomonadati</taxon>
        <taxon>Pseudomonadota</taxon>
        <taxon>Alphaproteobacteria</taxon>
        <taxon>Sphingomonadales</taxon>
        <taxon>Sphingomonadaceae</taxon>
        <taxon>Sphingorhabdus</taxon>
    </lineage>
</organism>
<evidence type="ECO:0000256" key="3">
    <source>
        <dbReference type="ARBA" id="ARBA00022840"/>
    </source>
</evidence>
<gene>
    <name evidence="6" type="ORF">ACFOWX_10875</name>
</gene>
<accession>A0ABV8RK87</accession>
<dbReference type="GO" id="GO:0008817">
    <property type="term" value="F:corrinoid adenosyltransferase activity"/>
    <property type="evidence" value="ECO:0007669"/>
    <property type="project" value="UniProtKB-EC"/>
</dbReference>
<dbReference type="Pfam" id="PF01923">
    <property type="entry name" value="Cob_adeno_trans"/>
    <property type="match status" value="1"/>
</dbReference>
<keyword evidence="4" id="KW-0169">Cobalamin biosynthesis</keyword>
<dbReference type="EMBL" id="JBHSDH010000013">
    <property type="protein sequence ID" value="MFC4292915.1"/>
    <property type="molecule type" value="Genomic_DNA"/>
</dbReference>